<organism evidence="12 13">
    <name type="scientific">Euzebya pacifica</name>
    <dbReference type="NCBI Taxonomy" id="1608957"/>
    <lineage>
        <taxon>Bacteria</taxon>
        <taxon>Bacillati</taxon>
        <taxon>Actinomycetota</taxon>
        <taxon>Nitriliruptoria</taxon>
        <taxon>Euzebyales</taxon>
    </lineage>
</organism>
<comment type="function">
    <text evidence="10">Catalyzes the dephosphorylation of histidinol-phosphate to histidinol, the direct precursor of histidine.</text>
</comment>
<dbReference type="InterPro" id="IPR020583">
    <property type="entry name" value="Inositol_monoP_metal-BS"/>
</dbReference>
<dbReference type="Proteomes" id="UP000264006">
    <property type="component" value="Chromosome"/>
</dbReference>
<comment type="pathway">
    <text evidence="2">Amino-acid biosynthesis; L-histidine biosynthesis; L-histidine from 5-phospho-alpha-D-ribose 1-diphosphate: step 8/9.</text>
</comment>
<sequence>MSGDHDGRPVVRQASIVGAVQDLMEFAVDIARDAGRVILGHYRDSSLAVDHKADDSPVTVADRAAETLLRQRITAAFPDDAIVGEEHDDVPGTSGRTWYLDPIDGTKSFVHGVPLFTTLIACDDADGPLVGLIAAPALEEITVAGRGAGCFHQDAPARVSQTTDLSRAYVMTSGFEWWPDHLRERAATSPFTMRTWGDGYGYSLVATGRVEAMIDPEAAVWDLAPLPVIMTEAGGRFSSLDGGTSAHAQSALASNGHLHDALLDYFAD</sequence>
<evidence type="ECO:0000256" key="6">
    <source>
        <dbReference type="ARBA" id="ARBA00022801"/>
    </source>
</evidence>
<dbReference type="EC" id="3.1.3.15" evidence="3"/>
<dbReference type="PRINTS" id="PR00377">
    <property type="entry name" value="IMPHPHTASES"/>
</dbReference>
<evidence type="ECO:0000256" key="5">
    <source>
        <dbReference type="ARBA" id="ARBA00022723"/>
    </source>
</evidence>
<dbReference type="KEGG" id="euz:DVS28_a1328"/>
<name>A0A346XUY0_9ACTN</name>
<dbReference type="Pfam" id="PF00459">
    <property type="entry name" value="Inositol_P"/>
    <property type="match status" value="1"/>
</dbReference>
<protein>
    <recommendedName>
        <fullName evidence="4">Histidinol-phosphatase</fullName>
        <ecNumber evidence="3">3.1.3.15</ecNumber>
    </recommendedName>
    <alternativeName>
        <fullName evidence="8">Histidinol-phosphate phosphatase</fullName>
    </alternativeName>
</protein>
<proteinExistence type="predicted"/>
<dbReference type="Gene3D" id="3.40.190.80">
    <property type="match status" value="1"/>
</dbReference>
<evidence type="ECO:0000256" key="11">
    <source>
        <dbReference type="PIRSR" id="PIRSR600760-2"/>
    </source>
</evidence>
<keyword evidence="6" id="KW-0378">Hydrolase</keyword>
<reference evidence="12 13" key="1">
    <citation type="submission" date="2018-09" db="EMBL/GenBank/DDBJ databases">
        <title>Complete genome sequence of Euzebya sp. DY32-46 isolated from seawater of Pacific Ocean.</title>
        <authorList>
            <person name="Xu L."/>
            <person name="Wu Y.-H."/>
            <person name="Xu X.-W."/>
        </authorList>
    </citation>
    <scope>NUCLEOTIDE SEQUENCE [LARGE SCALE GENOMIC DNA]</scope>
    <source>
        <strain evidence="12 13">DY32-46</strain>
    </source>
</reference>
<feature type="binding site" evidence="11">
    <location>
        <position position="104"/>
    </location>
    <ligand>
        <name>Mg(2+)</name>
        <dbReference type="ChEBI" id="CHEBI:18420"/>
        <label>1</label>
        <note>catalytic</note>
    </ligand>
</feature>
<feature type="binding site" evidence="11">
    <location>
        <position position="85"/>
    </location>
    <ligand>
        <name>Mg(2+)</name>
        <dbReference type="ChEBI" id="CHEBI:18420"/>
        <label>1</label>
        <note>catalytic</note>
    </ligand>
</feature>
<evidence type="ECO:0000256" key="7">
    <source>
        <dbReference type="ARBA" id="ARBA00022842"/>
    </source>
</evidence>
<keyword evidence="5 11" id="KW-0479">Metal-binding</keyword>
<keyword evidence="7 11" id="KW-0460">Magnesium</keyword>
<comment type="catalytic activity">
    <reaction evidence="9">
        <text>L-histidinol phosphate + H2O = L-histidinol + phosphate</text>
        <dbReference type="Rhea" id="RHEA:14465"/>
        <dbReference type="ChEBI" id="CHEBI:15377"/>
        <dbReference type="ChEBI" id="CHEBI:43474"/>
        <dbReference type="ChEBI" id="CHEBI:57699"/>
        <dbReference type="ChEBI" id="CHEBI:57980"/>
        <dbReference type="EC" id="3.1.3.15"/>
    </reaction>
</comment>
<evidence type="ECO:0000256" key="4">
    <source>
        <dbReference type="ARBA" id="ARBA00021697"/>
    </source>
</evidence>
<evidence type="ECO:0000256" key="10">
    <source>
        <dbReference type="ARBA" id="ARBA00053547"/>
    </source>
</evidence>
<dbReference type="EMBL" id="CP031165">
    <property type="protein sequence ID" value="AXV06027.1"/>
    <property type="molecule type" value="Genomic_DNA"/>
</dbReference>
<comment type="cofactor">
    <cofactor evidence="1 11">
        <name>Mg(2+)</name>
        <dbReference type="ChEBI" id="CHEBI:18420"/>
    </cofactor>
</comment>
<dbReference type="GO" id="GO:0004401">
    <property type="term" value="F:histidinol-phosphatase activity"/>
    <property type="evidence" value="ECO:0007669"/>
    <property type="project" value="UniProtKB-EC"/>
</dbReference>
<accession>A0A346XUY0</accession>
<dbReference type="FunFam" id="3.30.540.10:FF:000003">
    <property type="entry name" value="Inositol-1-monophosphatase"/>
    <property type="match status" value="1"/>
</dbReference>
<dbReference type="GO" id="GO:0006020">
    <property type="term" value="P:inositol metabolic process"/>
    <property type="evidence" value="ECO:0007669"/>
    <property type="project" value="TreeGrafter"/>
</dbReference>
<dbReference type="SUPFAM" id="SSF56655">
    <property type="entry name" value="Carbohydrate phosphatase"/>
    <property type="match status" value="1"/>
</dbReference>
<feature type="binding site" evidence="11">
    <location>
        <position position="222"/>
    </location>
    <ligand>
        <name>Mg(2+)</name>
        <dbReference type="ChEBI" id="CHEBI:18420"/>
        <label>1</label>
        <note>catalytic</note>
    </ligand>
</feature>
<dbReference type="GO" id="GO:0007165">
    <property type="term" value="P:signal transduction"/>
    <property type="evidence" value="ECO:0007669"/>
    <property type="project" value="TreeGrafter"/>
</dbReference>
<dbReference type="GO" id="GO:0008934">
    <property type="term" value="F:inositol monophosphate 1-phosphatase activity"/>
    <property type="evidence" value="ECO:0007669"/>
    <property type="project" value="TreeGrafter"/>
</dbReference>
<dbReference type="PANTHER" id="PTHR20854">
    <property type="entry name" value="INOSITOL MONOPHOSPHATASE"/>
    <property type="match status" value="1"/>
</dbReference>
<dbReference type="PROSITE" id="PS00629">
    <property type="entry name" value="IMP_1"/>
    <property type="match status" value="1"/>
</dbReference>
<evidence type="ECO:0000256" key="1">
    <source>
        <dbReference type="ARBA" id="ARBA00001946"/>
    </source>
</evidence>
<dbReference type="AlphaFoldDB" id="A0A346XUY0"/>
<evidence type="ECO:0000256" key="9">
    <source>
        <dbReference type="ARBA" id="ARBA00049158"/>
    </source>
</evidence>
<gene>
    <name evidence="12" type="ORF">DVS28_a1328</name>
</gene>
<evidence type="ECO:0000256" key="8">
    <source>
        <dbReference type="ARBA" id="ARBA00033209"/>
    </source>
</evidence>
<feature type="binding site" evidence="11">
    <location>
        <position position="103"/>
    </location>
    <ligand>
        <name>Mg(2+)</name>
        <dbReference type="ChEBI" id="CHEBI:18420"/>
        <label>1</label>
        <note>catalytic</note>
    </ligand>
</feature>
<evidence type="ECO:0000256" key="2">
    <source>
        <dbReference type="ARBA" id="ARBA00004970"/>
    </source>
</evidence>
<keyword evidence="13" id="KW-1185">Reference proteome</keyword>
<dbReference type="InterPro" id="IPR000760">
    <property type="entry name" value="Inositol_monophosphatase-like"/>
</dbReference>
<evidence type="ECO:0000313" key="12">
    <source>
        <dbReference type="EMBL" id="AXV06027.1"/>
    </source>
</evidence>
<feature type="binding site" evidence="11">
    <location>
        <position position="101"/>
    </location>
    <ligand>
        <name>Mg(2+)</name>
        <dbReference type="ChEBI" id="CHEBI:18420"/>
        <label>1</label>
        <note>catalytic</note>
    </ligand>
</feature>
<dbReference type="GO" id="GO:0046872">
    <property type="term" value="F:metal ion binding"/>
    <property type="evidence" value="ECO:0007669"/>
    <property type="project" value="UniProtKB-KW"/>
</dbReference>
<dbReference type="Gene3D" id="3.30.540.10">
    <property type="entry name" value="Fructose-1,6-Bisphosphatase, subunit A, domain 1"/>
    <property type="match status" value="1"/>
</dbReference>
<dbReference type="PANTHER" id="PTHR20854:SF4">
    <property type="entry name" value="INOSITOL-1-MONOPHOSPHATASE-RELATED"/>
    <property type="match status" value="1"/>
</dbReference>
<evidence type="ECO:0000313" key="13">
    <source>
        <dbReference type="Proteomes" id="UP000264006"/>
    </source>
</evidence>
<evidence type="ECO:0000256" key="3">
    <source>
        <dbReference type="ARBA" id="ARBA00013085"/>
    </source>
</evidence>